<keyword evidence="6" id="KW-1185">Reference proteome</keyword>
<evidence type="ECO:0000313" key="5">
    <source>
        <dbReference type="EMBL" id="KNX37781.1"/>
    </source>
</evidence>
<gene>
    <name evidence="5" type="ORF">VV01_12490</name>
</gene>
<keyword evidence="1" id="KW-0436">Ligase</keyword>
<dbReference type="InterPro" id="IPR004408">
    <property type="entry name" value="Biotin_CoA_COase_ligase"/>
</dbReference>
<protein>
    <recommendedName>
        <fullName evidence="3">biotin--[biotin carboxyl-carrier protein] ligase</fullName>
        <ecNumber evidence="3">6.3.4.15</ecNumber>
    </recommendedName>
</protein>
<dbReference type="InterPro" id="IPR045864">
    <property type="entry name" value="aa-tRNA-synth_II/BPL/LPL"/>
</dbReference>
<comment type="caution">
    <text evidence="5">The sequence shown here is derived from an EMBL/GenBank/DDBJ whole genome shotgun (WGS) entry which is preliminary data.</text>
</comment>
<dbReference type="SUPFAM" id="SSF55681">
    <property type="entry name" value="Class II aaRS and biotin synthetases"/>
    <property type="match status" value="1"/>
</dbReference>
<dbReference type="AlphaFoldDB" id="A0A0L6CJ03"/>
<dbReference type="GO" id="GO:0004077">
    <property type="term" value="F:biotin--[biotin carboxyl-carrier protein] ligase activity"/>
    <property type="evidence" value="ECO:0007669"/>
    <property type="project" value="UniProtKB-EC"/>
</dbReference>
<name>A0A0L6CJ03_9MICO</name>
<dbReference type="EC" id="6.3.4.15" evidence="3"/>
<dbReference type="Pfam" id="PF03099">
    <property type="entry name" value="BPL_LplA_LipB"/>
    <property type="match status" value="1"/>
</dbReference>
<dbReference type="Pfam" id="PF02237">
    <property type="entry name" value="BPL_C"/>
    <property type="match status" value="1"/>
</dbReference>
<dbReference type="RefSeq" id="WP_071606368.1">
    <property type="nucleotide sequence ID" value="NZ_LAIR01000002.1"/>
</dbReference>
<dbReference type="InterPro" id="IPR003142">
    <property type="entry name" value="BPL_C"/>
</dbReference>
<proteinExistence type="predicted"/>
<evidence type="ECO:0000256" key="3">
    <source>
        <dbReference type="ARBA" id="ARBA00024227"/>
    </source>
</evidence>
<dbReference type="NCBIfam" id="TIGR00121">
    <property type="entry name" value="birA_ligase"/>
    <property type="match status" value="1"/>
</dbReference>
<evidence type="ECO:0000256" key="1">
    <source>
        <dbReference type="ARBA" id="ARBA00022598"/>
    </source>
</evidence>
<dbReference type="GO" id="GO:0005737">
    <property type="term" value="C:cytoplasm"/>
    <property type="evidence" value="ECO:0007669"/>
    <property type="project" value="TreeGrafter"/>
</dbReference>
<dbReference type="Gene3D" id="2.30.30.100">
    <property type="match status" value="1"/>
</dbReference>
<dbReference type="CDD" id="cd16442">
    <property type="entry name" value="BPL"/>
    <property type="match status" value="1"/>
</dbReference>
<organism evidence="5 6">
    <name type="scientific">Luteipulveratus halotolerans</name>
    <dbReference type="NCBI Taxonomy" id="1631356"/>
    <lineage>
        <taxon>Bacteria</taxon>
        <taxon>Bacillati</taxon>
        <taxon>Actinomycetota</taxon>
        <taxon>Actinomycetes</taxon>
        <taxon>Micrococcales</taxon>
        <taxon>Dermacoccaceae</taxon>
        <taxon>Luteipulveratus</taxon>
    </lineage>
</organism>
<dbReference type="Proteomes" id="UP000037397">
    <property type="component" value="Unassembled WGS sequence"/>
</dbReference>
<dbReference type="Gene3D" id="3.30.930.10">
    <property type="entry name" value="Bira Bifunctional Protein, Domain 2"/>
    <property type="match status" value="1"/>
</dbReference>
<evidence type="ECO:0000313" key="6">
    <source>
        <dbReference type="Proteomes" id="UP000037397"/>
    </source>
</evidence>
<dbReference type="PANTHER" id="PTHR12835">
    <property type="entry name" value="BIOTIN PROTEIN LIGASE"/>
    <property type="match status" value="1"/>
</dbReference>
<evidence type="ECO:0000259" key="4">
    <source>
        <dbReference type="PROSITE" id="PS51733"/>
    </source>
</evidence>
<evidence type="ECO:0000256" key="2">
    <source>
        <dbReference type="ARBA" id="ARBA00023267"/>
    </source>
</evidence>
<feature type="domain" description="BPL/LPL catalytic" evidence="4">
    <location>
        <begin position="18"/>
        <end position="209"/>
    </location>
</feature>
<dbReference type="PATRIC" id="fig|1631356.3.peg.2447"/>
<keyword evidence="2" id="KW-0092">Biotin</keyword>
<dbReference type="InterPro" id="IPR004143">
    <property type="entry name" value="BPL_LPL_catalytic"/>
</dbReference>
<reference evidence="6" key="1">
    <citation type="submission" date="2015-03" db="EMBL/GenBank/DDBJ databases">
        <title>Luteipulveratus halotolerans sp. nov., a novel actinobacterium (Dermacoccaceae) from Sarawak, Malaysia.</title>
        <authorList>
            <person name="Juboi H."/>
            <person name="Basik A."/>
            <person name="Shamsul S.S."/>
            <person name="Arnold P."/>
            <person name="Schmitt E.K."/>
            <person name="Sanglier J.-J."/>
            <person name="Yeo T."/>
        </authorList>
    </citation>
    <scope>NUCLEOTIDE SEQUENCE [LARGE SCALE GENOMIC DNA]</scope>
    <source>
        <strain evidence="6">C296001</strain>
    </source>
</reference>
<accession>A0A0L6CJ03</accession>
<dbReference type="PROSITE" id="PS51733">
    <property type="entry name" value="BPL_LPL_CATALYTIC"/>
    <property type="match status" value="1"/>
</dbReference>
<dbReference type="EMBL" id="LAIR01000002">
    <property type="protein sequence ID" value="KNX37781.1"/>
    <property type="molecule type" value="Genomic_DNA"/>
</dbReference>
<dbReference type="PANTHER" id="PTHR12835:SF5">
    <property type="entry name" value="BIOTIN--PROTEIN LIGASE"/>
    <property type="match status" value="1"/>
</dbReference>
<sequence>MSHIADVELPERRALQRDVLVAALAGQPWSDVVVHDSIGSTNAELLADPAPWRVVTTDHQAAGRGRLTRTWQAPPRSSIAVSASLPLPRDHADWGWVPLLVGTTVRAAVGDLAPVDVGLKWPNDVLARPSGSGEQPWRKLAGILCQTATPAGGAPVVVVGVGLNVDQKADELPVETATSLRLCGAGAVDRTALVARLLSGLVDLQRAWAAGDLQTLRSAYRDACVTLGRQVDVHLPDGTVRRGEATATDTDGRLVVRAADGEVAHAVGDIVHARPVADDQGEVR</sequence>
<dbReference type="STRING" id="1631356.VV01_12490"/>